<dbReference type="AlphaFoldDB" id="A0A0E0K4C0"/>
<feature type="region of interest" description="Disordered" evidence="1">
    <location>
        <begin position="1"/>
        <end position="39"/>
    </location>
</feature>
<dbReference type="EnsemblPlants" id="OPUNC02G27550.1">
    <property type="protein sequence ID" value="OPUNC02G27550.1"/>
    <property type="gene ID" value="OPUNC02G27550"/>
</dbReference>
<dbReference type="Proteomes" id="UP000026962">
    <property type="component" value="Chromosome 2"/>
</dbReference>
<feature type="compositionally biased region" description="Basic and acidic residues" evidence="1">
    <location>
        <begin position="9"/>
        <end position="27"/>
    </location>
</feature>
<keyword evidence="3" id="KW-1185">Reference proteome</keyword>
<evidence type="ECO:0000256" key="1">
    <source>
        <dbReference type="SAM" id="MobiDB-lite"/>
    </source>
</evidence>
<name>A0A0E0K4C0_ORYPU</name>
<reference evidence="2" key="2">
    <citation type="submission" date="2018-05" db="EMBL/GenBank/DDBJ databases">
        <title>OpunRS2 (Oryza punctata Reference Sequence Version 2).</title>
        <authorList>
            <person name="Zhang J."/>
            <person name="Kudrna D."/>
            <person name="Lee S."/>
            <person name="Talag J."/>
            <person name="Welchert J."/>
            <person name="Wing R.A."/>
        </authorList>
    </citation>
    <scope>NUCLEOTIDE SEQUENCE [LARGE SCALE GENOMIC DNA]</scope>
</reference>
<evidence type="ECO:0000313" key="3">
    <source>
        <dbReference type="Proteomes" id="UP000026962"/>
    </source>
</evidence>
<reference evidence="2" key="1">
    <citation type="submission" date="2015-04" db="UniProtKB">
        <authorList>
            <consortium name="EnsemblPlants"/>
        </authorList>
    </citation>
    <scope>IDENTIFICATION</scope>
</reference>
<protein>
    <submittedName>
        <fullName evidence="2">Uncharacterized protein</fullName>
    </submittedName>
</protein>
<organism evidence="2">
    <name type="scientific">Oryza punctata</name>
    <name type="common">Red rice</name>
    <dbReference type="NCBI Taxonomy" id="4537"/>
    <lineage>
        <taxon>Eukaryota</taxon>
        <taxon>Viridiplantae</taxon>
        <taxon>Streptophyta</taxon>
        <taxon>Embryophyta</taxon>
        <taxon>Tracheophyta</taxon>
        <taxon>Spermatophyta</taxon>
        <taxon>Magnoliopsida</taxon>
        <taxon>Liliopsida</taxon>
        <taxon>Poales</taxon>
        <taxon>Poaceae</taxon>
        <taxon>BOP clade</taxon>
        <taxon>Oryzoideae</taxon>
        <taxon>Oryzeae</taxon>
        <taxon>Oryzinae</taxon>
        <taxon>Oryza</taxon>
    </lineage>
</organism>
<evidence type="ECO:0000313" key="2">
    <source>
        <dbReference type="EnsemblPlants" id="OPUNC02G27550.1"/>
    </source>
</evidence>
<dbReference type="HOGENOM" id="CLU_2726583_0_0_1"/>
<accession>A0A0E0K4C0</accession>
<sequence length="72" mass="8156">MSGIAGQSSERHLQVRTPDESYLESRKTMPIQQASQKGPREGISLIQTLFRTNSTSVEIDLVCFFWEKPVNT</sequence>
<proteinExistence type="predicted"/>
<dbReference type="Gramene" id="OPUNC02G27550.1">
    <property type="protein sequence ID" value="OPUNC02G27550.1"/>
    <property type="gene ID" value="OPUNC02G27550"/>
</dbReference>